<evidence type="ECO:0000313" key="2">
    <source>
        <dbReference type="Proteomes" id="UP000311382"/>
    </source>
</evidence>
<organism evidence="1 2">
    <name type="scientific">Rhodotorula diobovata</name>
    <dbReference type="NCBI Taxonomy" id="5288"/>
    <lineage>
        <taxon>Eukaryota</taxon>
        <taxon>Fungi</taxon>
        <taxon>Dikarya</taxon>
        <taxon>Basidiomycota</taxon>
        <taxon>Pucciniomycotina</taxon>
        <taxon>Microbotryomycetes</taxon>
        <taxon>Sporidiobolales</taxon>
        <taxon>Sporidiobolaceae</taxon>
        <taxon>Rhodotorula</taxon>
    </lineage>
</organism>
<dbReference type="EMBL" id="SOZI01000015">
    <property type="protein sequence ID" value="TNY23097.1"/>
    <property type="molecule type" value="Genomic_DNA"/>
</dbReference>
<evidence type="ECO:0000313" key="1">
    <source>
        <dbReference type="EMBL" id="TNY23097.1"/>
    </source>
</evidence>
<accession>A0A5C5G1W7</accession>
<protein>
    <submittedName>
        <fullName evidence="1">Uncharacterized protein</fullName>
    </submittedName>
</protein>
<dbReference type="Proteomes" id="UP000311382">
    <property type="component" value="Unassembled WGS sequence"/>
</dbReference>
<reference evidence="1 2" key="1">
    <citation type="submission" date="2019-03" db="EMBL/GenBank/DDBJ databases">
        <title>Rhodosporidium diobovatum UCD-FST 08-225 genome sequencing, assembly, and annotation.</title>
        <authorList>
            <person name="Fakankun I.U."/>
            <person name="Fristensky B."/>
            <person name="Levin D.B."/>
        </authorList>
    </citation>
    <scope>NUCLEOTIDE SEQUENCE [LARGE SCALE GENOMIC DNA]</scope>
    <source>
        <strain evidence="1 2">UCD-FST 08-225</strain>
    </source>
</reference>
<dbReference type="AlphaFoldDB" id="A0A5C5G1W7"/>
<name>A0A5C5G1W7_9BASI</name>
<sequence>MSAGRTPLSRPDAFLLARATLLALCSLSAWCRTLFRAQIRCHDSSFGAQDAQHTDRDGPAHIPRWFERAGAGQPACASRPPESVPPCVRAMLTDRTRCSAGTQRPTVRRRRTLSIACEPRVANPGRPSPALSPSQSTTFWTNCLKKTLAGER</sequence>
<proteinExistence type="predicted"/>
<gene>
    <name evidence="1" type="ORF">DMC30DRAFT_66397</name>
</gene>
<keyword evidence="2" id="KW-1185">Reference proteome</keyword>
<comment type="caution">
    <text evidence="1">The sequence shown here is derived from an EMBL/GenBank/DDBJ whole genome shotgun (WGS) entry which is preliminary data.</text>
</comment>